<proteinExistence type="predicted"/>
<evidence type="ECO:0000256" key="2">
    <source>
        <dbReference type="ARBA" id="ARBA00022840"/>
    </source>
</evidence>
<dbReference type="InterPro" id="IPR017441">
    <property type="entry name" value="Protein_kinase_ATP_BS"/>
</dbReference>
<keyword evidence="6" id="KW-1185">Reference proteome</keyword>
<evidence type="ECO:0000256" key="1">
    <source>
        <dbReference type="ARBA" id="ARBA00022741"/>
    </source>
</evidence>
<dbReference type="GO" id="GO:0030479">
    <property type="term" value="C:actin cortical patch"/>
    <property type="evidence" value="ECO:0007669"/>
    <property type="project" value="TreeGrafter"/>
</dbReference>
<dbReference type="OrthoDB" id="289250at2759"/>
<dbReference type="PANTHER" id="PTHR15629:SF2">
    <property type="entry name" value="SH3 DOMAIN-CONTAINING YSC84-LIKE PROTEIN 1"/>
    <property type="match status" value="1"/>
</dbReference>
<feature type="domain" description="Protein kinase" evidence="4">
    <location>
        <begin position="211"/>
        <end position="480"/>
    </location>
</feature>
<keyword evidence="2 3" id="KW-0067">ATP-binding</keyword>
<dbReference type="FunFam" id="3.30.200.20:FF:000042">
    <property type="entry name" value="Aurora kinase A"/>
    <property type="match status" value="1"/>
</dbReference>
<dbReference type="PANTHER" id="PTHR15629">
    <property type="entry name" value="SH3YL1 PROTEIN"/>
    <property type="match status" value="1"/>
</dbReference>
<evidence type="ECO:0000256" key="3">
    <source>
        <dbReference type="PROSITE-ProRule" id="PRU10141"/>
    </source>
</evidence>
<dbReference type="AlphaFoldDB" id="A0A367KWX4"/>
<dbReference type="GO" id="GO:0051017">
    <property type="term" value="P:actin filament bundle assembly"/>
    <property type="evidence" value="ECO:0007669"/>
    <property type="project" value="TreeGrafter"/>
</dbReference>
<dbReference type="InterPro" id="IPR000719">
    <property type="entry name" value="Prot_kinase_dom"/>
</dbReference>
<dbReference type="PROSITE" id="PS00107">
    <property type="entry name" value="PROTEIN_KINASE_ATP"/>
    <property type="match status" value="1"/>
</dbReference>
<dbReference type="GO" id="GO:0004672">
    <property type="term" value="F:protein kinase activity"/>
    <property type="evidence" value="ECO:0007669"/>
    <property type="project" value="InterPro"/>
</dbReference>
<dbReference type="GO" id="GO:0051666">
    <property type="term" value="P:actin cortical patch localization"/>
    <property type="evidence" value="ECO:0007669"/>
    <property type="project" value="TreeGrafter"/>
</dbReference>
<dbReference type="GO" id="GO:0051015">
    <property type="term" value="F:actin filament binding"/>
    <property type="evidence" value="ECO:0007669"/>
    <property type="project" value="TreeGrafter"/>
</dbReference>
<dbReference type="FunFam" id="1.10.510.10:FF:000571">
    <property type="entry name" value="Maternal embryonic leucine zipper kinase"/>
    <property type="match status" value="1"/>
</dbReference>
<evidence type="ECO:0000313" key="5">
    <source>
        <dbReference type="EMBL" id="RCI06718.1"/>
    </source>
</evidence>
<feature type="binding site" evidence="3">
    <location>
        <position position="240"/>
    </location>
    <ligand>
        <name>ATP</name>
        <dbReference type="ChEBI" id="CHEBI:30616"/>
    </ligand>
</feature>
<protein>
    <recommendedName>
        <fullName evidence="4">Protein kinase domain-containing protein</fullName>
    </recommendedName>
</protein>
<dbReference type="Gene3D" id="1.10.510.10">
    <property type="entry name" value="Transferase(Phosphotransferase) domain 1"/>
    <property type="match status" value="1"/>
</dbReference>
<dbReference type="GO" id="GO:0035091">
    <property type="term" value="F:phosphatidylinositol binding"/>
    <property type="evidence" value="ECO:0007669"/>
    <property type="project" value="TreeGrafter"/>
</dbReference>
<gene>
    <name evidence="5" type="ORF">CU098_012490</name>
</gene>
<keyword evidence="1 3" id="KW-0547">Nucleotide-binding</keyword>
<dbReference type="Pfam" id="PF00069">
    <property type="entry name" value="Pkinase"/>
    <property type="match status" value="1"/>
</dbReference>
<dbReference type="Pfam" id="PF04366">
    <property type="entry name" value="Ysc84"/>
    <property type="match status" value="1"/>
</dbReference>
<dbReference type="InterPro" id="IPR051702">
    <property type="entry name" value="SH3_domain_YSC84-like"/>
</dbReference>
<dbReference type="InterPro" id="IPR007461">
    <property type="entry name" value="Ysc84_actin-binding"/>
</dbReference>
<dbReference type="EMBL" id="PJQM01000100">
    <property type="protein sequence ID" value="RCI06718.1"/>
    <property type="molecule type" value="Genomic_DNA"/>
</dbReference>
<dbReference type="InterPro" id="IPR033643">
    <property type="entry name" value="SYLF_SH3YL1-like"/>
</dbReference>
<dbReference type="InterPro" id="IPR011009">
    <property type="entry name" value="Kinase-like_dom_sf"/>
</dbReference>
<accession>A0A367KWX4</accession>
<dbReference type="SUPFAM" id="SSF56112">
    <property type="entry name" value="Protein kinase-like (PK-like)"/>
    <property type="match status" value="1"/>
</dbReference>
<name>A0A367KWX4_RHIST</name>
<sequence>MESLVDHLRDNSNLLESAENDAKLHHRRQGPLSLEIDTNVSKTNAFFSTNDSGTPRPPPSISRKISIKHNTPLSVETEENHHESYASRIRNLVAATRQASVAPAPAPIPQYLSVKKPTLSEESNGIQEKFTALPTPKISNSGEIKRSLITKKPEEIPVISCLSPSISSEMPRLSDEPMLGDYVESPTRREQQIQTIHVLDEDIIGKQIGTYRISKLLGVGAFSKVYIGYHTKANRFCAVKTIQKGKLLNDPRIRSSIEREIGVLKYINHTNIVHLEATMETEQFICIVLEYVEGGELFDFVQKMHYQSRLNQQKINESVIKSLFLQLVKAVKWLHEHHIVHRDLKLEKDDQITLKITDFGLARVVDPDSPLLTTRCGSEEYAAPEIVQGKGYDGRKTDVWALGIILYSLLVGYLPFRYDPSKHEKVSQLFYRIVKAEIKWPTDDLSEISSEAKLVASSPIPSNLPEECAKAARILEQFIIKEEMENGFDTIIPVSVIREAKGLAIFTVVKAGFLWSGRAGSGLVVSKLHDGRWSAPTAIATGGVGFGAQIGADITDFVLILNSDEAVRAFSQGGNITLGGNLSVSAGPIGAGGEASIAGDIRDKKVTPVFSYTKSKGLFAGMSIEGTGLLELQKANSKFYGKPIRAQALLKGEVEPPIEANVLYDMIQRAENRDPY</sequence>
<dbReference type="PROSITE" id="PS50011">
    <property type="entry name" value="PROTEIN_KINASE_DOM"/>
    <property type="match status" value="1"/>
</dbReference>
<dbReference type="STRING" id="4846.A0A367KWX4"/>
<reference evidence="5 6" key="1">
    <citation type="journal article" date="2018" name="G3 (Bethesda)">
        <title>Phylogenetic and Phylogenomic Definition of Rhizopus Species.</title>
        <authorList>
            <person name="Gryganskyi A.P."/>
            <person name="Golan J."/>
            <person name="Dolatabadi S."/>
            <person name="Mondo S."/>
            <person name="Robb S."/>
            <person name="Idnurm A."/>
            <person name="Muszewska A."/>
            <person name="Steczkiewicz K."/>
            <person name="Masonjones S."/>
            <person name="Liao H.L."/>
            <person name="Gajdeczka M.T."/>
            <person name="Anike F."/>
            <person name="Vuek A."/>
            <person name="Anishchenko I.M."/>
            <person name="Voigt K."/>
            <person name="de Hoog G.S."/>
            <person name="Smith M.E."/>
            <person name="Heitman J."/>
            <person name="Vilgalys R."/>
            <person name="Stajich J.E."/>
        </authorList>
    </citation>
    <scope>NUCLEOTIDE SEQUENCE [LARGE SCALE GENOMIC DNA]</scope>
    <source>
        <strain evidence="5 6">LSU 92-RS-03</strain>
    </source>
</reference>
<evidence type="ECO:0000313" key="6">
    <source>
        <dbReference type="Proteomes" id="UP000253551"/>
    </source>
</evidence>
<evidence type="ECO:0000259" key="4">
    <source>
        <dbReference type="PROSITE" id="PS50011"/>
    </source>
</evidence>
<organism evidence="5 6">
    <name type="scientific">Rhizopus stolonifer</name>
    <name type="common">Rhizopus nigricans</name>
    <dbReference type="NCBI Taxonomy" id="4846"/>
    <lineage>
        <taxon>Eukaryota</taxon>
        <taxon>Fungi</taxon>
        <taxon>Fungi incertae sedis</taxon>
        <taxon>Mucoromycota</taxon>
        <taxon>Mucoromycotina</taxon>
        <taxon>Mucoromycetes</taxon>
        <taxon>Mucorales</taxon>
        <taxon>Mucorineae</taxon>
        <taxon>Rhizopodaceae</taxon>
        <taxon>Rhizopus</taxon>
    </lineage>
</organism>
<dbReference type="CDD" id="cd11525">
    <property type="entry name" value="SYLF_SH3YL1_like"/>
    <property type="match status" value="1"/>
</dbReference>
<dbReference type="Proteomes" id="UP000253551">
    <property type="component" value="Unassembled WGS sequence"/>
</dbReference>
<dbReference type="GO" id="GO:0005524">
    <property type="term" value="F:ATP binding"/>
    <property type="evidence" value="ECO:0007669"/>
    <property type="project" value="UniProtKB-UniRule"/>
</dbReference>
<comment type="caution">
    <text evidence="5">The sequence shown here is derived from an EMBL/GenBank/DDBJ whole genome shotgun (WGS) entry which is preliminary data.</text>
</comment>